<dbReference type="RefSeq" id="WP_124927819.1">
    <property type="nucleotide sequence ID" value="NZ_BMOH01000003.1"/>
</dbReference>
<dbReference type="Proteomes" id="UP000267535">
    <property type="component" value="Unassembled WGS sequence"/>
</dbReference>
<protein>
    <submittedName>
        <fullName evidence="4">Diguanylate cyclase</fullName>
    </submittedName>
</protein>
<evidence type="ECO:0000256" key="1">
    <source>
        <dbReference type="ARBA" id="ARBA00001946"/>
    </source>
</evidence>
<dbReference type="FunFam" id="3.30.70.270:FF:000001">
    <property type="entry name" value="Diguanylate cyclase domain protein"/>
    <property type="match status" value="1"/>
</dbReference>
<dbReference type="InterPro" id="IPR000160">
    <property type="entry name" value="GGDEF_dom"/>
</dbReference>
<gene>
    <name evidence="4" type="ORF">EHS89_19355</name>
</gene>
<dbReference type="Pfam" id="PF00672">
    <property type="entry name" value="HAMP"/>
    <property type="match status" value="1"/>
</dbReference>
<feature type="domain" description="HAMP" evidence="2">
    <location>
        <begin position="314"/>
        <end position="366"/>
    </location>
</feature>
<dbReference type="InterPro" id="IPR029787">
    <property type="entry name" value="Nucleotide_cyclase"/>
</dbReference>
<sequence length="551" mass="61575">MRLATRMSLAFSSFAMIVVMAISLFDYNSSRDSLKAAVVSELDAIIEEKTAAFEVWFAHQLMGPKMIANSNHVLTHIDELSISGIDEDQRLLAEQYLQQELTNWHHNNTSYNSIFIMNAANGEIFISSDPDLKGQFKEDRSYFIEGRRELYIQPPYYSISTQSPSMVVSAPIESAPGHPLAVVAARIELENLQILAQRVAERRDSLQAYFVDKANLFVTQPRLIHNPAVLSRGIHTEAVKRCLNGNSGIWVGIGAQKRPVIASYRWLPQAGLCLVVEIAQEEAFSSVNELERKILLVSLFALLTSSILGLLLARKMSARLALLKRGAKRISKGRLDERLCISGQDEITDLAHAFNTMADNLAERELQQKQAEEKNRYLASHDGLTGLPNRGLLFDRLKQAIIAAKRNKTEVAVMFIDLNDFKQVNDESGHDAGDLVIKEVADRLKGCLREMDTVARYGGDEFVLVMEDLCGTDATHRVVNSIFHAVNQPFEIDNTEVNIGVSIGIALYPRDSVSINHLISLADDAMYVAKKETSQHYCFAYEMELEAESPD</sequence>
<dbReference type="InterPro" id="IPR003660">
    <property type="entry name" value="HAMP_dom"/>
</dbReference>
<evidence type="ECO:0000259" key="2">
    <source>
        <dbReference type="PROSITE" id="PS50885"/>
    </source>
</evidence>
<accession>A0A3P1SIY4</accession>
<dbReference type="SMART" id="SM00304">
    <property type="entry name" value="HAMP"/>
    <property type="match status" value="1"/>
</dbReference>
<dbReference type="GO" id="GO:0003824">
    <property type="term" value="F:catalytic activity"/>
    <property type="evidence" value="ECO:0007669"/>
    <property type="project" value="UniProtKB-ARBA"/>
</dbReference>
<dbReference type="PROSITE" id="PS50887">
    <property type="entry name" value="GGDEF"/>
    <property type="match status" value="1"/>
</dbReference>
<dbReference type="GO" id="GO:0016020">
    <property type="term" value="C:membrane"/>
    <property type="evidence" value="ECO:0007669"/>
    <property type="project" value="InterPro"/>
</dbReference>
<organism evidence="4 5">
    <name type="scientific">Amphritea balenae</name>
    <dbReference type="NCBI Taxonomy" id="452629"/>
    <lineage>
        <taxon>Bacteria</taxon>
        <taxon>Pseudomonadati</taxon>
        <taxon>Pseudomonadota</taxon>
        <taxon>Gammaproteobacteria</taxon>
        <taxon>Oceanospirillales</taxon>
        <taxon>Oceanospirillaceae</taxon>
        <taxon>Amphritea</taxon>
    </lineage>
</organism>
<dbReference type="CDD" id="cd06225">
    <property type="entry name" value="HAMP"/>
    <property type="match status" value="1"/>
</dbReference>
<dbReference type="AlphaFoldDB" id="A0A3P1SIY4"/>
<evidence type="ECO:0000259" key="3">
    <source>
        <dbReference type="PROSITE" id="PS50887"/>
    </source>
</evidence>
<dbReference type="PANTHER" id="PTHR46663:SF3">
    <property type="entry name" value="SLL0267 PROTEIN"/>
    <property type="match status" value="1"/>
</dbReference>
<dbReference type="PANTHER" id="PTHR46663">
    <property type="entry name" value="DIGUANYLATE CYCLASE DGCT-RELATED"/>
    <property type="match status" value="1"/>
</dbReference>
<dbReference type="Pfam" id="PF00990">
    <property type="entry name" value="GGDEF"/>
    <property type="match status" value="1"/>
</dbReference>
<dbReference type="CDD" id="cd01949">
    <property type="entry name" value="GGDEF"/>
    <property type="match status" value="1"/>
</dbReference>
<dbReference type="SUPFAM" id="SSF158472">
    <property type="entry name" value="HAMP domain-like"/>
    <property type="match status" value="1"/>
</dbReference>
<dbReference type="InterPro" id="IPR043128">
    <property type="entry name" value="Rev_trsase/Diguanyl_cyclase"/>
</dbReference>
<dbReference type="InterPro" id="IPR052163">
    <property type="entry name" value="DGC-Regulatory_Protein"/>
</dbReference>
<dbReference type="EMBL" id="RQXV01000014">
    <property type="protein sequence ID" value="RRC97108.1"/>
    <property type="molecule type" value="Genomic_DNA"/>
</dbReference>
<dbReference type="Gene3D" id="6.10.340.10">
    <property type="match status" value="1"/>
</dbReference>
<evidence type="ECO:0000313" key="5">
    <source>
        <dbReference type="Proteomes" id="UP000267535"/>
    </source>
</evidence>
<dbReference type="GO" id="GO:0007165">
    <property type="term" value="P:signal transduction"/>
    <property type="evidence" value="ECO:0007669"/>
    <property type="project" value="InterPro"/>
</dbReference>
<comment type="caution">
    <text evidence="4">The sequence shown here is derived from an EMBL/GenBank/DDBJ whole genome shotgun (WGS) entry which is preliminary data.</text>
</comment>
<dbReference type="OrthoDB" id="9806704at2"/>
<name>A0A3P1SIY4_9GAMM</name>
<keyword evidence="5" id="KW-1185">Reference proteome</keyword>
<dbReference type="NCBIfam" id="TIGR00254">
    <property type="entry name" value="GGDEF"/>
    <property type="match status" value="1"/>
</dbReference>
<dbReference type="Gene3D" id="3.30.70.270">
    <property type="match status" value="1"/>
</dbReference>
<dbReference type="SMART" id="SM00267">
    <property type="entry name" value="GGDEF"/>
    <property type="match status" value="1"/>
</dbReference>
<dbReference type="PROSITE" id="PS50885">
    <property type="entry name" value="HAMP"/>
    <property type="match status" value="1"/>
</dbReference>
<dbReference type="SUPFAM" id="SSF55073">
    <property type="entry name" value="Nucleotide cyclase"/>
    <property type="match status" value="1"/>
</dbReference>
<proteinExistence type="predicted"/>
<comment type="cofactor">
    <cofactor evidence="1">
        <name>Mg(2+)</name>
        <dbReference type="ChEBI" id="CHEBI:18420"/>
    </cofactor>
</comment>
<evidence type="ECO:0000313" key="4">
    <source>
        <dbReference type="EMBL" id="RRC97108.1"/>
    </source>
</evidence>
<dbReference type="Gene3D" id="3.30.450.20">
    <property type="entry name" value="PAS domain"/>
    <property type="match status" value="1"/>
</dbReference>
<dbReference type="CDD" id="cd12914">
    <property type="entry name" value="PDC1_DGC_like"/>
    <property type="match status" value="1"/>
</dbReference>
<reference evidence="4 5" key="1">
    <citation type="submission" date="2018-11" db="EMBL/GenBank/DDBJ databases">
        <title>The draft genome sequence of Amphritea balenae JAMM 1525T.</title>
        <authorList>
            <person name="Fang Z."/>
            <person name="Zhang Y."/>
            <person name="Han X."/>
        </authorList>
    </citation>
    <scope>NUCLEOTIDE SEQUENCE [LARGE SCALE GENOMIC DNA]</scope>
    <source>
        <strain evidence="4 5">JAMM 1525</strain>
    </source>
</reference>
<feature type="domain" description="GGDEF" evidence="3">
    <location>
        <begin position="409"/>
        <end position="543"/>
    </location>
</feature>